<proteinExistence type="predicted"/>
<dbReference type="RefSeq" id="WP_133584767.1">
    <property type="nucleotide sequence ID" value="NZ_SNYV01000014.1"/>
</dbReference>
<accession>A0A4R6WM71</accession>
<dbReference type="AlphaFoldDB" id="A0A4R6WM71"/>
<organism evidence="1 2">
    <name type="scientific">Sphingobacterium yanglingense</name>
    <dbReference type="NCBI Taxonomy" id="1437280"/>
    <lineage>
        <taxon>Bacteria</taxon>
        <taxon>Pseudomonadati</taxon>
        <taxon>Bacteroidota</taxon>
        <taxon>Sphingobacteriia</taxon>
        <taxon>Sphingobacteriales</taxon>
        <taxon>Sphingobacteriaceae</taxon>
        <taxon>Sphingobacterium</taxon>
    </lineage>
</organism>
<reference evidence="1 2" key="1">
    <citation type="submission" date="2019-03" db="EMBL/GenBank/DDBJ databases">
        <title>Genomic Encyclopedia of Archaeal and Bacterial Type Strains, Phase II (KMG-II): from individual species to whole genera.</title>
        <authorList>
            <person name="Goeker M."/>
        </authorList>
    </citation>
    <scope>NUCLEOTIDE SEQUENCE [LARGE SCALE GENOMIC DNA]</scope>
    <source>
        <strain evidence="1 2">DSM 28353</strain>
    </source>
</reference>
<protein>
    <submittedName>
        <fullName evidence="1">Uncharacterized protein</fullName>
    </submittedName>
</protein>
<comment type="caution">
    <text evidence="1">The sequence shown here is derived from an EMBL/GenBank/DDBJ whole genome shotgun (WGS) entry which is preliminary data.</text>
</comment>
<evidence type="ECO:0000313" key="2">
    <source>
        <dbReference type="Proteomes" id="UP000295292"/>
    </source>
</evidence>
<evidence type="ECO:0000313" key="1">
    <source>
        <dbReference type="EMBL" id="TDQ77121.1"/>
    </source>
</evidence>
<dbReference type="Proteomes" id="UP000295292">
    <property type="component" value="Unassembled WGS sequence"/>
</dbReference>
<sequence length="183" mass="20008">MKLNTLFFAAVCAGTLFNSCVDKTARENQLKYTHTTLVDGDAFSAFQKIGEAAQVGVIVAEHEEANGDAKSKEVAAKVKAYYAELIPSLDTIARTVQIDFPIKGVPAPELTTAHATDSTASTNVKHTDYVHNAQHEIGLIKEQLTRLTRNTNEDLRAFAEKQVSIVSEVYKQIGGKEEAHSHH</sequence>
<name>A0A4R6WM71_9SPHI</name>
<keyword evidence="2" id="KW-1185">Reference proteome</keyword>
<dbReference type="EMBL" id="SNYV01000014">
    <property type="protein sequence ID" value="TDQ77121.1"/>
    <property type="molecule type" value="Genomic_DNA"/>
</dbReference>
<dbReference type="OrthoDB" id="708090at2"/>
<gene>
    <name evidence="1" type="ORF">CLV99_2516</name>
</gene>